<evidence type="ECO:0000256" key="6">
    <source>
        <dbReference type="ARBA" id="ARBA00022553"/>
    </source>
</evidence>
<evidence type="ECO:0000256" key="11">
    <source>
        <dbReference type="ARBA" id="ARBA00035113"/>
    </source>
</evidence>
<feature type="region of interest" description="Disordered" evidence="13">
    <location>
        <begin position="642"/>
        <end position="730"/>
    </location>
</feature>
<dbReference type="InterPro" id="IPR044288">
    <property type="entry name" value="ZNF598/HEL2"/>
</dbReference>
<organism evidence="15 16">
    <name type="scientific">Limulus polyphemus</name>
    <name type="common">Atlantic horseshoe crab</name>
    <dbReference type="NCBI Taxonomy" id="6850"/>
    <lineage>
        <taxon>Eukaryota</taxon>
        <taxon>Metazoa</taxon>
        <taxon>Ecdysozoa</taxon>
        <taxon>Arthropoda</taxon>
        <taxon>Chelicerata</taxon>
        <taxon>Merostomata</taxon>
        <taxon>Xiphosura</taxon>
        <taxon>Limulidae</taxon>
        <taxon>Limulus</taxon>
    </lineage>
</organism>
<evidence type="ECO:0000256" key="5">
    <source>
        <dbReference type="ARBA" id="ARBA00022490"/>
    </source>
</evidence>
<evidence type="ECO:0000313" key="16">
    <source>
        <dbReference type="RefSeq" id="XP_013782326.1"/>
    </source>
</evidence>
<keyword evidence="6" id="KW-0597">Phosphoprotein</keyword>
<evidence type="ECO:0000256" key="8">
    <source>
        <dbReference type="ARBA" id="ARBA00022723"/>
    </source>
</evidence>
<evidence type="ECO:0000256" key="10">
    <source>
        <dbReference type="ARBA" id="ARBA00022833"/>
    </source>
</evidence>
<comment type="catalytic activity">
    <reaction evidence="1">
        <text>S-ubiquitinyl-[E2 ubiquitin-conjugating enzyme]-L-cysteine + [acceptor protein]-L-lysine = [E2 ubiquitin-conjugating enzyme]-L-cysteine + N(6)-ubiquitinyl-[acceptor protein]-L-lysine.</text>
        <dbReference type="EC" id="2.3.2.27"/>
    </reaction>
</comment>
<comment type="similarity">
    <text evidence="11">Belongs to the ZNF598/HEL2 family.</text>
</comment>
<dbReference type="InterPro" id="IPR056437">
    <property type="entry name" value="Znf-C2H2_ZNF598/HEL2"/>
</dbReference>
<dbReference type="PANTHER" id="PTHR22938:SF0">
    <property type="entry name" value="E3 UBIQUITIN-PROTEIN LIGASE ZNF598"/>
    <property type="match status" value="1"/>
</dbReference>
<keyword evidence="8" id="KW-0479">Metal-binding</keyword>
<feature type="compositionally biased region" description="Basic and acidic residues" evidence="13">
    <location>
        <begin position="659"/>
        <end position="669"/>
    </location>
</feature>
<evidence type="ECO:0000256" key="7">
    <source>
        <dbReference type="ARBA" id="ARBA00022679"/>
    </source>
</evidence>
<feature type="compositionally biased region" description="Polar residues" evidence="13">
    <location>
        <begin position="311"/>
        <end position="325"/>
    </location>
</feature>
<keyword evidence="5" id="KW-0963">Cytoplasm</keyword>
<dbReference type="Pfam" id="PF25447">
    <property type="entry name" value="RING_ZNF598"/>
    <property type="match status" value="1"/>
</dbReference>
<dbReference type="Pfam" id="PF23230">
    <property type="entry name" value="zf-C2H2_13"/>
    <property type="match status" value="1"/>
</dbReference>
<dbReference type="PANTHER" id="PTHR22938">
    <property type="entry name" value="ZINC FINGER PROTEIN 598"/>
    <property type="match status" value="1"/>
</dbReference>
<evidence type="ECO:0000256" key="2">
    <source>
        <dbReference type="ARBA" id="ARBA00004496"/>
    </source>
</evidence>
<dbReference type="RefSeq" id="XP_013782326.1">
    <property type="nucleotide sequence ID" value="XM_013926872.2"/>
</dbReference>
<keyword evidence="15" id="KW-1185">Reference proteome</keyword>
<proteinExistence type="inferred from homology"/>
<evidence type="ECO:0000256" key="3">
    <source>
        <dbReference type="ARBA" id="ARBA00004906"/>
    </source>
</evidence>
<evidence type="ECO:0000256" key="9">
    <source>
        <dbReference type="ARBA" id="ARBA00022771"/>
    </source>
</evidence>
<feature type="compositionally biased region" description="Polar residues" evidence="13">
    <location>
        <begin position="670"/>
        <end position="686"/>
    </location>
</feature>
<evidence type="ECO:0000259" key="14">
    <source>
        <dbReference type="PROSITE" id="PS50089"/>
    </source>
</evidence>
<dbReference type="EC" id="2.3.2.27" evidence="4"/>
<protein>
    <recommendedName>
        <fullName evidence="4">RING-type E3 ubiquitin transferase</fullName>
        <ecNumber evidence="4">2.3.2.27</ecNumber>
    </recommendedName>
</protein>
<sequence>MNSNDLSSDDNCVVCCRKLSIFAVGICDHPVCHECSTRMRVLCRQNECPICRRETPKVIFTRNLHPFAELSKSTYPMDQKYKIMFADKSVQSSYEKLLQHVCGVCHGKSPFRTFNLLKEHMKRYHELFYCELCVEHLRIFSFERKCYTRRELGRHRRTGDTDDTSHRGHPLCEFCEERFLDSDELFRHLRRMHYFCHFCDADGLHQFYSDYEELRRHFRNEHYLCEEDSCRDEKFTSVFRNEIDLKAHKAQNHSKNMTKMQAKQSRTLELEFTITPRNSKPNGIISAADYEDFHTQNRRGRRGNQRGQPNTKSQRQEGFTASDQPARSEKNINTKCEKEFPQLSTNFTKGATLNNDTGSMTTNDTMANRLAKANRFTIRTGAPLKAGGRMNLTNTEEFPTLGSTTIQIPSQSCQSSSQVTVTSKPESPVSPGTRKTLLFRINSQEEGNNSSKRRAPNVSIQVSRTQNVIPPDGAKNSVADSGTMKKVSSYQNIMLQKPGTSVTTSSLTSVSSDMHLDVRASRPGVKPSWVSTKTASHGKFDDEFPQLGETKEVPQSLTNNAWSSVTIPVSSCDVPVTESGDTSKPAMVMVKNKSKKKKQKPVNTEINIKEKNETNKKKKKETEFFIGEDNEKINCSSKCSIENQENEDPGCTQEQESITDLKKSSEENPKITSSDSTEELTQQTKSLAIEDFPPLDVPLSKKPPTPPGFSSKTSNVITPPPPPGFDSGQSVVKPSVNISLSSVARQLTCTSSNMSPVSSMTFISSSGQTFPLSTQPTIPNHNYTQPIDFQERNHALIQAIQVILDGNMERFRSFKTFSGHFRQNLISAQEYFENCLDILGKAEFIRILPELVVLLPDINKQQELLIVLNNFKKSEFDKAGGAIPKNNISGVCYFSSIPFLVCATCQQVLAKEDFHDHMAVHNPDTDNLFPPLSAQSATTRISWVKK</sequence>
<accession>A0ABM1BHW0</accession>
<keyword evidence="10" id="KW-0862">Zinc</keyword>
<dbReference type="Pfam" id="PF23202">
    <property type="entry name" value="PAH_ZNF598"/>
    <property type="match status" value="1"/>
</dbReference>
<feature type="compositionally biased region" description="Low complexity" evidence="13">
    <location>
        <begin position="410"/>
        <end position="423"/>
    </location>
</feature>
<comment type="pathway">
    <text evidence="3">Protein modification; protein ubiquitination.</text>
</comment>
<dbReference type="GeneID" id="106466579"/>
<dbReference type="InterPro" id="IPR001841">
    <property type="entry name" value="Znf_RING"/>
</dbReference>
<keyword evidence="7" id="KW-0808">Transferase</keyword>
<reference evidence="16" key="1">
    <citation type="submission" date="2025-08" db="UniProtKB">
        <authorList>
            <consortium name="RefSeq"/>
        </authorList>
    </citation>
    <scope>IDENTIFICATION</scope>
    <source>
        <tissue evidence="16">Muscle</tissue>
    </source>
</reference>
<name>A0ABM1BHW0_LIMPO</name>
<dbReference type="CDD" id="cd16615">
    <property type="entry name" value="RING-HC_ZNF598"/>
    <property type="match status" value="1"/>
</dbReference>
<dbReference type="Gene3D" id="3.30.40.10">
    <property type="entry name" value="Zinc/RING finger domain, C3HC4 (zinc finger)"/>
    <property type="match status" value="1"/>
</dbReference>
<dbReference type="Proteomes" id="UP000694941">
    <property type="component" value="Unplaced"/>
</dbReference>
<feature type="region of interest" description="Disordered" evidence="13">
    <location>
        <begin position="410"/>
        <end position="433"/>
    </location>
</feature>
<keyword evidence="9 12" id="KW-0863">Zinc-finger</keyword>
<evidence type="ECO:0000256" key="1">
    <source>
        <dbReference type="ARBA" id="ARBA00000900"/>
    </source>
</evidence>
<dbReference type="InterPro" id="IPR057634">
    <property type="entry name" value="PAH_ZNF598/HEL2"/>
</dbReference>
<dbReference type="InterPro" id="IPR013087">
    <property type="entry name" value="Znf_C2H2_type"/>
</dbReference>
<dbReference type="PROSITE" id="PS50089">
    <property type="entry name" value="ZF_RING_2"/>
    <property type="match status" value="1"/>
</dbReference>
<dbReference type="InterPro" id="IPR013083">
    <property type="entry name" value="Znf_RING/FYVE/PHD"/>
</dbReference>
<gene>
    <name evidence="16" type="primary">LOC106466579</name>
</gene>
<evidence type="ECO:0000256" key="12">
    <source>
        <dbReference type="PROSITE-ProRule" id="PRU00175"/>
    </source>
</evidence>
<feature type="compositionally biased region" description="Polar residues" evidence="13">
    <location>
        <begin position="708"/>
        <end position="717"/>
    </location>
</feature>
<dbReference type="InterPro" id="IPR041888">
    <property type="entry name" value="RING-HC_ZNF598/HEL2"/>
</dbReference>
<dbReference type="PROSITE" id="PS00028">
    <property type="entry name" value="ZINC_FINGER_C2H2_1"/>
    <property type="match status" value="1"/>
</dbReference>
<feature type="region of interest" description="Disordered" evidence="13">
    <location>
        <begin position="272"/>
        <end position="332"/>
    </location>
</feature>
<evidence type="ECO:0000256" key="13">
    <source>
        <dbReference type="SAM" id="MobiDB-lite"/>
    </source>
</evidence>
<comment type="subcellular location">
    <subcellularLocation>
        <location evidence="2">Cytoplasm</location>
    </subcellularLocation>
</comment>
<evidence type="ECO:0000256" key="4">
    <source>
        <dbReference type="ARBA" id="ARBA00012483"/>
    </source>
</evidence>
<dbReference type="Pfam" id="PF23208">
    <property type="entry name" value="zf_C2H2_ZNF598"/>
    <property type="match status" value="1"/>
</dbReference>
<dbReference type="SMART" id="SM00355">
    <property type="entry name" value="ZnF_C2H2"/>
    <property type="match status" value="5"/>
</dbReference>
<feature type="domain" description="RING-type" evidence="14">
    <location>
        <begin position="12"/>
        <end position="52"/>
    </location>
</feature>
<dbReference type="InterPro" id="IPR059042">
    <property type="entry name" value="Znf_C2H2_ZNF598"/>
</dbReference>
<evidence type="ECO:0000313" key="15">
    <source>
        <dbReference type="Proteomes" id="UP000694941"/>
    </source>
</evidence>